<evidence type="ECO:0000256" key="11">
    <source>
        <dbReference type="ARBA" id="ARBA00033334"/>
    </source>
</evidence>
<comment type="similarity">
    <text evidence="3 15">Belongs to the Cob(I)alamin adenosyltransferase family.</text>
</comment>
<dbReference type="GO" id="GO:0005524">
    <property type="term" value="F:ATP binding"/>
    <property type="evidence" value="ECO:0007669"/>
    <property type="project" value="UniProtKB-UniRule"/>
</dbReference>
<keyword evidence="18" id="KW-1185">Reference proteome</keyword>
<evidence type="ECO:0000256" key="3">
    <source>
        <dbReference type="ARBA" id="ARBA00007487"/>
    </source>
</evidence>
<comment type="pathway">
    <text evidence="2 15">Cofactor biosynthesis; adenosylcobalamin biosynthesis; adenosylcobalamin from cob(II)yrinate a,c-diamide: step 2/7.</text>
</comment>
<dbReference type="GO" id="GO:0005737">
    <property type="term" value="C:cytoplasm"/>
    <property type="evidence" value="ECO:0007669"/>
    <property type="project" value="UniProtKB-SubCell"/>
</dbReference>
<dbReference type="EMBL" id="JXMU01000027">
    <property type="protein sequence ID" value="KPB00231.1"/>
    <property type="molecule type" value="Genomic_DNA"/>
</dbReference>
<dbReference type="NCBIfam" id="TIGR00636">
    <property type="entry name" value="PduO_Nterm"/>
    <property type="match status" value="1"/>
</dbReference>
<dbReference type="InterPro" id="IPR016030">
    <property type="entry name" value="CblAdoTrfase-like"/>
</dbReference>
<proteinExistence type="inferred from homology"/>
<keyword evidence="7 15" id="KW-0808">Transferase</keyword>
<dbReference type="PANTHER" id="PTHR12213:SF0">
    <property type="entry name" value="CORRINOID ADENOSYLTRANSFERASE MMAB"/>
    <property type="match status" value="1"/>
</dbReference>
<name>A0A0N0E6N4_9HYPH</name>
<protein>
    <recommendedName>
        <fullName evidence="5 15">Corrinoid adenosyltransferase</fullName>
        <ecNumber evidence="4 15">2.5.1.17</ecNumber>
    </recommendedName>
    <alternativeName>
        <fullName evidence="10 15">Cob(II)alamin adenosyltransferase</fullName>
    </alternativeName>
    <alternativeName>
        <fullName evidence="12 15">Cob(II)yrinic acid a,c-diamide adenosyltransferase</fullName>
    </alternativeName>
    <alternativeName>
        <fullName evidence="11 15">Cobinamide/cobalamin adenosyltransferase</fullName>
    </alternativeName>
</protein>
<comment type="caution">
    <text evidence="17">The sequence shown here is derived from an EMBL/GenBank/DDBJ whole genome shotgun (WGS) entry which is preliminary data.</text>
</comment>
<comment type="catalytic activity">
    <reaction evidence="13 15">
        <text>2 cob(II)yrinate a,c diamide + reduced [electron-transfer flavoprotein] + 2 ATP = 2 adenosylcob(III)yrinate a,c-diamide + 2 triphosphate + oxidized [electron-transfer flavoprotein] + 3 H(+)</text>
        <dbReference type="Rhea" id="RHEA:11528"/>
        <dbReference type="Rhea" id="RHEA-COMP:10685"/>
        <dbReference type="Rhea" id="RHEA-COMP:10686"/>
        <dbReference type="ChEBI" id="CHEBI:15378"/>
        <dbReference type="ChEBI" id="CHEBI:18036"/>
        <dbReference type="ChEBI" id="CHEBI:30616"/>
        <dbReference type="ChEBI" id="CHEBI:57692"/>
        <dbReference type="ChEBI" id="CHEBI:58307"/>
        <dbReference type="ChEBI" id="CHEBI:58503"/>
        <dbReference type="ChEBI" id="CHEBI:58537"/>
        <dbReference type="EC" id="2.5.1.17"/>
    </reaction>
</comment>
<evidence type="ECO:0000256" key="15">
    <source>
        <dbReference type="RuleBase" id="RU366026"/>
    </source>
</evidence>
<evidence type="ECO:0000256" key="13">
    <source>
        <dbReference type="ARBA" id="ARBA00048555"/>
    </source>
</evidence>
<evidence type="ECO:0000313" key="17">
    <source>
        <dbReference type="EMBL" id="KPB00231.1"/>
    </source>
</evidence>
<evidence type="ECO:0000256" key="1">
    <source>
        <dbReference type="ARBA" id="ARBA00004496"/>
    </source>
</evidence>
<reference evidence="17 18" key="1">
    <citation type="submission" date="2015-01" db="EMBL/GenBank/DDBJ databases">
        <title>Ahrensia donghaiensis sp. nov., a novel dimethylsulphoniopropionate-cleavage bacterium isolated from seawater and emended descriptions of the genus Ahrensia and Ahrensia kielensis.</title>
        <authorList>
            <person name="Liu J."/>
        </authorList>
    </citation>
    <scope>NUCLEOTIDE SEQUENCE [LARGE SCALE GENOMIC DNA]</scope>
    <source>
        <strain evidence="17 18">LZD062</strain>
    </source>
</reference>
<dbReference type="RefSeq" id="WP_054000201.1">
    <property type="nucleotide sequence ID" value="NZ_JXMU01000027.1"/>
</dbReference>
<dbReference type="STRING" id="1514904.SU32_15060"/>
<dbReference type="EC" id="2.5.1.17" evidence="4 15"/>
<evidence type="ECO:0000259" key="16">
    <source>
        <dbReference type="Pfam" id="PF01923"/>
    </source>
</evidence>
<evidence type="ECO:0000256" key="4">
    <source>
        <dbReference type="ARBA" id="ARBA00012454"/>
    </source>
</evidence>
<dbReference type="UniPathway" id="UPA00148">
    <property type="reaction ID" value="UER00233"/>
</dbReference>
<dbReference type="Proteomes" id="UP000038011">
    <property type="component" value="Unassembled WGS sequence"/>
</dbReference>
<gene>
    <name evidence="17" type="ORF">SU32_15060</name>
</gene>
<evidence type="ECO:0000313" key="18">
    <source>
        <dbReference type="Proteomes" id="UP000038011"/>
    </source>
</evidence>
<evidence type="ECO:0000256" key="2">
    <source>
        <dbReference type="ARBA" id="ARBA00005121"/>
    </source>
</evidence>
<dbReference type="Gene3D" id="1.20.1200.10">
    <property type="entry name" value="Cobalamin adenosyltransferase-like"/>
    <property type="match status" value="1"/>
</dbReference>
<comment type="subcellular location">
    <subcellularLocation>
        <location evidence="1">Cytoplasm</location>
    </subcellularLocation>
</comment>
<evidence type="ECO:0000256" key="8">
    <source>
        <dbReference type="ARBA" id="ARBA00022741"/>
    </source>
</evidence>
<dbReference type="OrthoDB" id="9778896at2"/>
<dbReference type="FunFam" id="1.20.1200.10:FF:000003">
    <property type="entry name" value="ATP:cob(I)alamin adenosyltransferase"/>
    <property type="match status" value="1"/>
</dbReference>
<keyword evidence="6" id="KW-0963">Cytoplasm</keyword>
<evidence type="ECO:0000256" key="6">
    <source>
        <dbReference type="ARBA" id="ARBA00022490"/>
    </source>
</evidence>
<keyword evidence="8 15" id="KW-0547">Nucleotide-binding</keyword>
<evidence type="ECO:0000256" key="9">
    <source>
        <dbReference type="ARBA" id="ARBA00022840"/>
    </source>
</evidence>
<evidence type="ECO:0000256" key="14">
    <source>
        <dbReference type="ARBA" id="ARBA00048692"/>
    </source>
</evidence>
<feature type="domain" description="Cobalamin adenosyltransferase-like" evidence="16">
    <location>
        <begin position="7"/>
        <end position="177"/>
    </location>
</feature>
<dbReference type="SUPFAM" id="SSF89028">
    <property type="entry name" value="Cobalamin adenosyltransferase-like"/>
    <property type="match status" value="1"/>
</dbReference>
<comment type="catalytic activity">
    <reaction evidence="14 15">
        <text>2 cob(II)alamin + reduced [electron-transfer flavoprotein] + 2 ATP = 2 adenosylcob(III)alamin + 2 triphosphate + oxidized [electron-transfer flavoprotein] + 3 H(+)</text>
        <dbReference type="Rhea" id="RHEA:28671"/>
        <dbReference type="Rhea" id="RHEA-COMP:10685"/>
        <dbReference type="Rhea" id="RHEA-COMP:10686"/>
        <dbReference type="ChEBI" id="CHEBI:15378"/>
        <dbReference type="ChEBI" id="CHEBI:16304"/>
        <dbReference type="ChEBI" id="CHEBI:18036"/>
        <dbReference type="ChEBI" id="CHEBI:18408"/>
        <dbReference type="ChEBI" id="CHEBI:30616"/>
        <dbReference type="ChEBI" id="CHEBI:57692"/>
        <dbReference type="ChEBI" id="CHEBI:58307"/>
        <dbReference type="EC" id="2.5.1.17"/>
    </reaction>
</comment>
<evidence type="ECO:0000256" key="12">
    <source>
        <dbReference type="ARBA" id="ARBA00033354"/>
    </source>
</evidence>
<accession>A0A0N0E6N4</accession>
<evidence type="ECO:0000256" key="7">
    <source>
        <dbReference type="ARBA" id="ARBA00022679"/>
    </source>
</evidence>
<dbReference type="PANTHER" id="PTHR12213">
    <property type="entry name" value="CORRINOID ADENOSYLTRANSFERASE"/>
    <property type="match status" value="1"/>
</dbReference>
<dbReference type="GO" id="GO:0009236">
    <property type="term" value="P:cobalamin biosynthetic process"/>
    <property type="evidence" value="ECO:0007669"/>
    <property type="project" value="UniProtKB-UniRule"/>
</dbReference>
<keyword evidence="15" id="KW-0169">Cobalamin biosynthesis</keyword>
<sequence>MVVLNKIYTRTGDDGTTALGTGERRLKYDLRVNAYGTVDETNACVGMVRLHTSTIDHDLDRMLSRIQNDLFDLGADLATPETEEPPAYEPLRITEAQVARIEADIDALNSGLKPLRSFVLPGGSPASAALHMARTVARRAERLIVELGEQPGEHVNPAAVKYINRISDFFFVAGRVVNNNGADDLLWVPGENR</sequence>
<dbReference type="InterPro" id="IPR029499">
    <property type="entry name" value="PduO-typ"/>
</dbReference>
<keyword evidence="9 15" id="KW-0067">ATP-binding</keyword>
<dbReference type="PATRIC" id="fig|1514904.3.peg.2155"/>
<dbReference type="InterPro" id="IPR036451">
    <property type="entry name" value="CblAdoTrfase-like_sf"/>
</dbReference>
<dbReference type="AlphaFoldDB" id="A0A0N0E6N4"/>
<evidence type="ECO:0000256" key="5">
    <source>
        <dbReference type="ARBA" id="ARBA00020963"/>
    </source>
</evidence>
<dbReference type="GO" id="GO:0008817">
    <property type="term" value="F:corrinoid adenosyltransferase activity"/>
    <property type="evidence" value="ECO:0007669"/>
    <property type="project" value="UniProtKB-UniRule"/>
</dbReference>
<organism evidence="17 18">
    <name type="scientific">Ahrensia marina</name>
    <dbReference type="NCBI Taxonomy" id="1514904"/>
    <lineage>
        <taxon>Bacteria</taxon>
        <taxon>Pseudomonadati</taxon>
        <taxon>Pseudomonadota</taxon>
        <taxon>Alphaproteobacteria</taxon>
        <taxon>Hyphomicrobiales</taxon>
        <taxon>Ahrensiaceae</taxon>
        <taxon>Ahrensia</taxon>
    </lineage>
</organism>
<evidence type="ECO:0000256" key="10">
    <source>
        <dbReference type="ARBA" id="ARBA00031529"/>
    </source>
</evidence>
<dbReference type="Pfam" id="PF01923">
    <property type="entry name" value="Cob_adeno_trans"/>
    <property type="match status" value="1"/>
</dbReference>